<keyword evidence="7" id="KW-1185">Reference proteome</keyword>
<proteinExistence type="inferred from homology"/>
<feature type="domain" description="Rad50/SbcC-type AAA" evidence="5">
    <location>
        <begin position="6"/>
        <end position="217"/>
    </location>
</feature>
<dbReference type="PANTHER" id="PTHR32114">
    <property type="entry name" value="ABC TRANSPORTER ABCH.3"/>
    <property type="match status" value="1"/>
</dbReference>
<gene>
    <name evidence="6" type="ORF">QQS35_04475</name>
</gene>
<protein>
    <recommendedName>
        <fullName evidence="3">Nuclease SbcCD subunit C</fullName>
    </recommendedName>
</protein>
<dbReference type="Pfam" id="PF13476">
    <property type="entry name" value="AAA_23"/>
    <property type="match status" value="1"/>
</dbReference>
<dbReference type="RefSeq" id="WP_285930659.1">
    <property type="nucleotide sequence ID" value="NZ_JASTZU010000018.1"/>
</dbReference>
<dbReference type="SUPFAM" id="SSF52540">
    <property type="entry name" value="P-loop containing nucleoside triphosphate hydrolases"/>
    <property type="match status" value="2"/>
</dbReference>
<dbReference type="PANTHER" id="PTHR32114:SF2">
    <property type="entry name" value="ABC TRANSPORTER ABCH.3"/>
    <property type="match status" value="1"/>
</dbReference>
<evidence type="ECO:0000256" key="4">
    <source>
        <dbReference type="SAM" id="Coils"/>
    </source>
</evidence>
<feature type="coiled-coil region" evidence="4">
    <location>
        <begin position="601"/>
        <end position="729"/>
    </location>
</feature>
<feature type="coiled-coil region" evidence="4">
    <location>
        <begin position="360"/>
        <end position="504"/>
    </location>
</feature>
<name>A0ABT7L1M1_9BACI</name>
<evidence type="ECO:0000256" key="1">
    <source>
        <dbReference type="ARBA" id="ARBA00006930"/>
    </source>
</evidence>
<dbReference type="InterPro" id="IPR038729">
    <property type="entry name" value="Rad50/SbcC_AAA"/>
</dbReference>
<feature type="coiled-coil region" evidence="4">
    <location>
        <begin position="185"/>
        <end position="312"/>
    </location>
</feature>
<evidence type="ECO:0000313" key="7">
    <source>
        <dbReference type="Proteomes" id="UP001235343"/>
    </source>
</evidence>
<dbReference type="EMBL" id="JASTZU010000018">
    <property type="protein sequence ID" value="MDL4839713.1"/>
    <property type="molecule type" value="Genomic_DNA"/>
</dbReference>
<evidence type="ECO:0000313" key="6">
    <source>
        <dbReference type="EMBL" id="MDL4839713.1"/>
    </source>
</evidence>
<accession>A0ABT7L1M1</accession>
<dbReference type="InterPro" id="IPR027417">
    <property type="entry name" value="P-loop_NTPase"/>
</dbReference>
<reference evidence="6 7" key="1">
    <citation type="submission" date="2023-06" db="EMBL/GenBank/DDBJ databases">
        <title>Aquibacillus rhizosphaerae LR5S19.</title>
        <authorList>
            <person name="Sun J.-Q."/>
        </authorList>
    </citation>
    <scope>NUCLEOTIDE SEQUENCE [LARGE SCALE GENOMIC DNA]</scope>
    <source>
        <strain evidence="6 7">LR5S19</strain>
    </source>
</reference>
<evidence type="ECO:0000259" key="5">
    <source>
        <dbReference type="Pfam" id="PF13476"/>
    </source>
</evidence>
<comment type="caution">
    <text evidence="6">The sequence shown here is derived from an EMBL/GenBank/DDBJ whole genome shotgun (WGS) entry which is preliminary data.</text>
</comment>
<feature type="coiled-coil region" evidence="4">
    <location>
        <begin position="536"/>
        <end position="563"/>
    </location>
</feature>
<comment type="similarity">
    <text evidence="1">Belongs to the SMC family. SbcC subfamily.</text>
</comment>
<evidence type="ECO:0000256" key="2">
    <source>
        <dbReference type="ARBA" id="ARBA00011322"/>
    </source>
</evidence>
<keyword evidence="4" id="KW-0175">Coiled coil</keyword>
<organism evidence="6 7">
    <name type="scientific">Aquibacillus rhizosphaerae</name>
    <dbReference type="NCBI Taxonomy" id="3051431"/>
    <lineage>
        <taxon>Bacteria</taxon>
        <taxon>Bacillati</taxon>
        <taxon>Bacillota</taxon>
        <taxon>Bacilli</taxon>
        <taxon>Bacillales</taxon>
        <taxon>Bacillaceae</taxon>
        <taxon>Aquibacillus</taxon>
    </lineage>
</organism>
<feature type="coiled-coil region" evidence="4">
    <location>
        <begin position="776"/>
        <end position="832"/>
    </location>
</feature>
<dbReference type="Gene3D" id="3.40.50.300">
    <property type="entry name" value="P-loop containing nucleotide triphosphate hydrolases"/>
    <property type="match status" value="2"/>
</dbReference>
<dbReference type="Proteomes" id="UP001235343">
    <property type="component" value="Unassembled WGS sequence"/>
</dbReference>
<dbReference type="Gene3D" id="1.10.287.2610">
    <property type="match status" value="1"/>
</dbReference>
<dbReference type="Pfam" id="PF13558">
    <property type="entry name" value="SbcC_Walker_B"/>
    <property type="match status" value="1"/>
</dbReference>
<evidence type="ECO:0000256" key="3">
    <source>
        <dbReference type="ARBA" id="ARBA00013368"/>
    </source>
</evidence>
<sequence>MRALILTMTAFGPYSNQQTIDFNDLGEESIFLITGPTGAGKTTIFDAICYALYGRASGSDRDQDSLRSHFATVDQPTEVTFVFKLKGRTYQVTRFPKQQKRKERGDGYTEDPARAELYELVEGNQKLIASKIKDVNETLEEMLGLDYEQFRKMIMIPQGEFRKLISENSKEREEILQKIFRTHFYERITDELKKQSKELREKIEQTEWKIEQETEKIQWSYNDAEETESTDELLIKLADEINKSKQENDQWNKALSKEKETLKLAQEKYYAGKQLAEKFEEYAKLEKNKTDLKNQQAEIDKQTETLKLAQKAAAIIPFENQTNERKQEWVEQHEKEVKQQAIVEKLTEKYNVVQQHYEAEANNEKEREKLKETIQSKEAQLEKLNHYVKVKSECNKVEQEKKAEKGNIEKIQREIEQLNSQLDRLEKQLNEENKWTIAYYQSEAKLKETTDKLNRLKRLQVETNKLTSMRSNYQKVNQQYQKKLKTIEEKRKQLLDLEEEQKKNHAYLLAQHLHDGAPCPVCGSKEHPNSAQENKSAISEESIKLLKKELQDEERDLPKWQDSYVQVKSDGQAQRSLVEDIHKEFKEQLPDLEEKAINEKIIEWDNLLNELKTERETIEKNVQLIEQAKKQRDKIQQDKKEKESKFQDQTKTLEKINESYIQLRTQQEAIEKELQEPETNPRTLQDELAQLQAKYKQWLKNWEDLQKQHEEMKQNLQQATTVLEQLQSFVMNTKQRYQDQLNVLDDKIAESNFSSLEAYKQAKCSTSEQERLQESIRDFEKRKSSVHERIADLAEQVKDQEQPDLVLLKDTVDKQEENIEKMNKSIHALSLQIDQHQHTKETIEALRKDQLNLAKQYYDIGELADLARGENHLKLSFERYVLSSFLDEILLQANIRLDQLTEHRYQLIRSDQVAKRGAQSGLDLEVLDHHTGQQRSVKTLSGGEGFKAALSLALGMADVVQAHAGGVQLETLFIDEGFGTLDELSLEQAIDCLKGLQQSNRVLGIISHVPQLKEEIHAKLQIIPSPQGSRATFSF</sequence>
<comment type="subunit">
    <text evidence="2">Heterodimer of SbcC and SbcD.</text>
</comment>